<evidence type="ECO:0000313" key="2">
    <source>
        <dbReference type="EMBL" id="CAB4037726.1"/>
    </source>
</evidence>
<dbReference type="EMBL" id="CACRXK020023403">
    <property type="protein sequence ID" value="CAB4037726.1"/>
    <property type="molecule type" value="Genomic_DNA"/>
</dbReference>
<sequence length="100" mass="11491">VDVGALGLDKWGNDLTNNVNGIEDKVEEHIRDHMIEKWRVVVADIRKNSTTATVGHNSEFVRKRVKAEFDQDFGVDLRDSRSPRNDLDPPRRDMYDVVIS</sequence>
<reference evidence="2" key="1">
    <citation type="submission" date="2020-04" db="EMBL/GenBank/DDBJ databases">
        <authorList>
            <person name="Alioto T."/>
            <person name="Alioto T."/>
            <person name="Gomez Garrido J."/>
        </authorList>
    </citation>
    <scope>NUCLEOTIDE SEQUENCE</scope>
    <source>
        <strain evidence="2">A484AB</strain>
    </source>
</reference>
<evidence type="ECO:0000313" key="3">
    <source>
        <dbReference type="Proteomes" id="UP001152795"/>
    </source>
</evidence>
<organism evidence="2 3">
    <name type="scientific">Paramuricea clavata</name>
    <name type="common">Red gorgonian</name>
    <name type="synonym">Violescent sea-whip</name>
    <dbReference type="NCBI Taxonomy" id="317549"/>
    <lineage>
        <taxon>Eukaryota</taxon>
        <taxon>Metazoa</taxon>
        <taxon>Cnidaria</taxon>
        <taxon>Anthozoa</taxon>
        <taxon>Octocorallia</taxon>
        <taxon>Malacalcyonacea</taxon>
        <taxon>Plexauridae</taxon>
        <taxon>Paramuricea</taxon>
    </lineage>
</organism>
<comment type="caution">
    <text evidence="2">The sequence shown here is derived from an EMBL/GenBank/DDBJ whole genome shotgun (WGS) entry which is preliminary data.</text>
</comment>
<keyword evidence="3" id="KW-1185">Reference proteome</keyword>
<dbReference type="Proteomes" id="UP001152795">
    <property type="component" value="Unassembled WGS sequence"/>
</dbReference>
<evidence type="ECO:0000256" key="1">
    <source>
        <dbReference type="SAM" id="MobiDB-lite"/>
    </source>
</evidence>
<protein>
    <submittedName>
        <fullName evidence="2">Uncharacterized protein</fullName>
    </submittedName>
</protein>
<dbReference type="AlphaFoldDB" id="A0A6S7JXQ6"/>
<accession>A0A6S7JXQ6</accession>
<feature type="region of interest" description="Disordered" evidence="1">
    <location>
        <begin position="76"/>
        <end position="100"/>
    </location>
</feature>
<name>A0A6S7JXQ6_PARCT</name>
<dbReference type="OrthoDB" id="6283219at2759"/>
<proteinExistence type="predicted"/>
<feature type="non-terminal residue" evidence="2">
    <location>
        <position position="1"/>
    </location>
</feature>
<gene>
    <name evidence="2" type="ORF">PACLA_8A072851</name>
</gene>